<gene>
    <name evidence="10" type="ORF">HGA07_20865</name>
</gene>
<protein>
    <submittedName>
        <fullName evidence="10">Glycosyltransferase family 39 protein</fullName>
    </submittedName>
</protein>
<feature type="transmembrane region" description="Helical" evidence="8">
    <location>
        <begin position="181"/>
        <end position="201"/>
    </location>
</feature>
<name>A0A7X6M1I0_9NOCA</name>
<keyword evidence="2" id="KW-1003">Cell membrane</keyword>
<sequence>MLESEPVSPVQAGSAPLPRPAWAVVGPIAAAGGAALLFAASEYGYFGDELYFLAAGRRPAWGYADQGPALPLLARMMDVLVPGSYPALRLPAVLITVAAIVLCAMIAREFGGGRGAQAVAALGYACSPFLLLQGAMLTTNALDTALWVLITWLVVRWVRTRRDGLLLAAGVVTAIDLEIKWLIPFFWVAVALGCVVAGPRALVCRPLLWAGGALTALAALPQLIWQARHGWPQLAMGAEIAAEQAILGGRLLFVPMSLILAGILGAPLLLCGLVALLIWKPLRPYRFLAVALILVELAFLITGGRVYYPSGMYAVVMAAGAVALVDRLGSRSTVRRRVGTGLTGVVAAVAVASIVLSLPWKPASAIEPPRDEVAAAVAIGTYGQFGWPELTAAVTAAYRNLPAESRGSAVVITDTYWQASALDQFGRSDLPPIYSPSRGFGYFGAPPDSAATALIVGGDEADLRARCASLTPVGRVDTRLGFVGNTRDVTIFDCTGPKQPWSRMWPEWMHL</sequence>
<evidence type="ECO:0000256" key="8">
    <source>
        <dbReference type="SAM" id="Phobius"/>
    </source>
</evidence>
<dbReference type="Pfam" id="PF13231">
    <property type="entry name" value="PMT_2"/>
    <property type="match status" value="1"/>
</dbReference>
<feature type="transmembrane region" description="Helical" evidence="8">
    <location>
        <begin position="310"/>
        <end position="329"/>
    </location>
</feature>
<keyword evidence="6 8" id="KW-1133">Transmembrane helix</keyword>
<dbReference type="EMBL" id="JAAXPE010000025">
    <property type="protein sequence ID" value="NKY88064.1"/>
    <property type="molecule type" value="Genomic_DNA"/>
</dbReference>
<evidence type="ECO:0000259" key="9">
    <source>
        <dbReference type="Pfam" id="PF13231"/>
    </source>
</evidence>
<accession>A0A7X6M1I0</accession>
<keyword evidence="4 10" id="KW-0808">Transferase</keyword>
<evidence type="ECO:0000313" key="11">
    <source>
        <dbReference type="Proteomes" id="UP000523447"/>
    </source>
</evidence>
<feature type="transmembrane region" description="Helical" evidence="8">
    <location>
        <begin position="119"/>
        <end position="138"/>
    </location>
</feature>
<keyword evidence="3" id="KW-0328">Glycosyltransferase</keyword>
<evidence type="ECO:0000256" key="1">
    <source>
        <dbReference type="ARBA" id="ARBA00004651"/>
    </source>
</evidence>
<feature type="transmembrane region" description="Helical" evidence="8">
    <location>
        <begin position="285"/>
        <end position="304"/>
    </location>
</feature>
<evidence type="ECO:0000256" key="6">
    <source>
        <dbReference type="ARBA" id="ARBA00022989"/>
    </source>
</evidence>
<organism evidence="10 11">
    <name type="scientific">Nocardia veterana</name>
    <dbReference type="NCBI Taxonomy" id="132249"/>
    <lineage>
        <taxon>Bacteria</taxon>
        <taxon>Bacillati</taxon>
        <taxon>Actinomycetota</taxon>
        <taxon>Actinomycetes</taxon>
        <taxon>Mycobacteriales</taxon>
        <taxon>Nocardiaceae</taxon>
        <taxon>Nocardia</taxon>
    </lineage>
</organism>
<dbReference type="GO" id="GO:0016763">
    <property type="term" value="F:pentosyltransferase activity"/>
    <property type="evidence" value="ECO:0007669"/>
    <property type="project" value="TreeGrafter"/>
</dbReference>
<dbReference type="PANTHER" id="PTHR33908">
    <property type="entry name" value="MANNOSYLTRANSFERASE YKCB-RELATED"/>
    <property type="match status" value="1"/>
</dbReference>
<comment type="caution">
    <text evidence="10">The sequence shown here is derived from an EMBL/GenBank/DDBJ whole genome shotgun (WGS) entry which is preliminary data.</text>
</comment>
<proteinExistence type="predicted"/>
<comment type="subcellular location">
    <subcellularLocation>
        <location evidence="1">Cell membrane</location>
        <topology evidence="1">Multi-pass membrane protein</topology>
    </subcellularLocation>
</comment>
<dbReference type="GO" id="GO:0009103">
    <property type="term" value="P:lipopolysaccharide biosynthetic process"/>
    <property type="evidence" value="ECO:0007669"/>
    <property type="project" value="UniProtKB-ARBA"/>
</dbReference>
<dbReference type="GO" id="GO:0005886">
    <property type="term" value="C:plasma membrane"/>
    <property type="evidence" value="ECO:0007669"/>
    <property type="project" value="UniProtKB-SubCell"/>
</dbReference>
<evidence type="ECO:0000256" key="5">
    <source>
        <dbReference type="ARBA" id="ARBA00022692"/>
    </source>
</evidence>
<reference evidence="10 11" key="1">
    <citation type="submission" date="2020-04" db="EMBL/GenBank/DDBJ databases">
        <title>MicrobeNet Type strains.</title>
        <authorList>
            <person name="Nicholson A.C."/>
        </authorList>
    </citation>
    <scope>NUCLEOTIDE SEQUENCE [LARGE SCALE GENOMIC DNA]</scope>
    <source>
        <strain evidence="10 11">DSM 44445</strain>
    </source>
</reference>
<dbReference type="InterPro" id="IPR038731">
    <property type="entry name" value="RgtA/B/C-like"/>
</dbReference>
<evidence type="ECO:0000256" key="7">
    <source>
        <dbReference type="ARBA" id="ARBA00023136"/>
    </source>
</evidence>
<evidence type="ECO:0000256" key="3">
    <source>
        <dbReference type="ARBA" id="ARBA00022676"/>
    </source>
</evidence>
<dbReference type="PANTHER" id="PTHR33908:SF11">
    <property type="entry name" value="MEMBRANE PROTEIN"/>
    <property type="match status" value="1"/>
</dbReference>
<dbReference type="InterPro" id="IPR050297">
    <property type="entry name" value="LipidA_mod_glycosyltrf_83"/>
</dbReference>
<evidence type="ECO:0000256" key="2">
    <source>
        <dbReference type="ARBA" id="ARBA00022475"/>
    </source>
</evidence>
<feature type="transmembrane region" description="Helical" evidence="8">
    <location>
        <begin position="207"/>
        <end position="225"/>
    </location>
</feature>
<evidence type="ECO:0000313" key="10">
    <source>
        <dbReference type="EMBL" id="NKY88064.1"/>
    </source>
</evidence>
<keyword evidence="5 8" id="KW-0812">Transmembrane</keyword>
<feature type="transmembrane region" description="Helical" evidence="8">
    <location>
        <begin position="87"/>
        <end position="107"/>
    </location>
</feature>
<dbReference type="Proteomes" id="UP000523447">
    <property type="component" value="Unassembled WGS sequence"/>
</dbReference>
<feature type="transmembrane region" description="Helical" evidence="8">
    <location>
        <begin position="341"/>
        <end position="360"/>
    </location>
</feature>
<keyword evidence="11" id="KW-1185">Reference proteome</keyword>
<keyword evidence="7 8" id="KW-0472">Membrane</keyword>
<evidence type="ECO:0000256" key="4">
    <source>
        <dbReference type="ARBA" id="ARBA00022679"/>
    </source>
</evidence>
<feature type="transmembrane region" description="Helical" evidence="8">
    <location>
        <begin position="259"/>
        <end position="278"/>
    </location>
</feature>
<feature type="domain" description="Glycosyltransferase RgtA/B/C/D-like" evidence="9">
    <location>
        <begin position="65"/>
        <end position="225"/>
    </location>
</feature>
<feature type="transmembrane region" description="Helical" evidence="8">
    <location>
        <begin position="21"/>
        <end position="40"/>
    </location>
</feature>
<dbReference type="AlphaFoldDB" id="A0A7X6M1I0"/>